<name>T1JQU4_TETUR</name>
<evidence type="ECO:0000313" key="10">
    <source>
        <dbReference type="EnsemblMetazoa" id="tetur01g04490.1"/>
    </source>
</evidence>
<dbReference type="PANTHER" id="PTHR22883:SF203">
    <property type="entry name" value="PALMITOYLTRANSFERASE"/>
    <property type="match status" value="1"/>
</dbReference>
<evidence type="ECO:0000256" key="4">
    <source>
        <dbReference type="ARBA" id="ARBA00022989"/>
    </source>
</evidence>
<dbReference type="GeneID" id="107362182"/>
<evidence type="ECO:0000256" key="6">
    <source>
        <dbReference type="ARBA" id="ARBA00023315"/>
    </source>
</evidence>
<feature type="compositionally biased region" description="Low complexity" evidence="8">
    <location>
        <begin position="303"/>
        <end position="318"/>
    </location>
</feature>
<keyword evidence="4 7" id="KW-1133">Transmembrane helix</keyword>
<dbReference type="PROSITE" id="PS50216">
    <property type="entry name" value="DHHC"/>
    <property type="match status" value="1"/>
</dbReference>
<dbReference type="GO" id="GO:0016020">
    <property type="term" value="C:membrane"/>
    <property type="evidence" value="ECO:0007669"/>
    <property type="project" value="UniProtKB-SubCell"/>
</dbReference>
<sequence>MGALSKSKIHPTSIHLQVEDNYNNHNSSTQTVNHPIAKSKVFFKVNGWTQPFHALQLLAFFFFFFFTGICFFIIFPLLPTSHLRNTIYSIAGLLFASHLIFYLINITINPADPAVIDKYRRDKNTKTNEQANQKGPATFDRSKHNHVIENQFCYICEVTVGSRSKHCSVCNKCVSDFDHHCKWLNNCVGGANYRLFLACVTIAMLGAISIFGLTIVFTIAYFNKSSWFYDCIGLSTYEFIVSRRQTKDLELENKTSLISSSLTKLNLSSGSIQFTRWFRWCCHEQNDEKTQKVTVNGSTPVLNSSSSDSKSTKSNATSETTIVSTKSHVNQNLLTGSYQMNGSSLFERLTSASAAWNLQQNQLNKQNGSLLKEPKVESLDDNCNNINTDLYIKSIHNQRSSMLRNSWLNSHRSFEESHGEVYLGSPERRFWESLRTNILPANGLPYNQLALNNAKNSIESNSEQSTHNSNVNSIENIPHYQIPSKEIHVHQDNTNVNKFKDISPLDSNDKLSYSLQPTEPIFTPIHFRSNLINGRTSRLSFVPKLMDSPTVLPTSNTSDVSIINTAANNATANLISNLPSTNLLESEDDKATAVINYSSRQSNPKLMIKSKSVDQHSESMLNGRQSTQPDILAGIERSLQSSSIDSLRENLRNQLLNENKGKYFPRRATIDEIKPVNNQNDHDCHISRDNHDLSNVDPKFKVSSEDNQTSVLTIHNSQLKRIQSNVEISSQF</sequence>
<feature type="region of interest" description="Disordered" evidence="8">
    <location>
        <begin position="291"/>
        <end position="319"/>
    </location>
</feature>
<feature type="compositionally biased region" description="Polar residues" evidence="8">
    <location>
        <begin position="292"/>
        <end position="302"/>
    </location>
</feature>
<evidence type="ECO:0000256" key="1">
    <source>
        <dbReference type="ARBA" id="ARBA00004141"/>
    </source>
</evidence>
<protein>
    <recommendedName>
        <fullName evidence="7">Palmitoyltransferase</fullName>
        <ecNumber evidence="7">2.3.1.225</ecNumber>
    </recommendedName>
</protein>
<evidence type="ECO:0000259" key="9">
    <source>
        <dbReference type="Pfam" id="PF01529"/>
    </source>
</evidence>
<dbReference type="Pfam" id="PF01529">
    <property type="entry name" value="DHHC"/>
    <property type="match status" value="1"/>
</dbReference>
<dbReference type="InterPro" id="IPR001594">
    <property type="entry name" value="Palmitoyltrfase_DHHC"/>
</dbReference>
<dbReference type="Proteomes" id="UP000015104">
    <property type="component" value="Unassembled WGS sequence"/>
</dbReference>
<dbReference type="GO" id="GO:0006612">
    <property type="term" value="P:protein targeting to membrane"/>
    <property type="evidence" value="ECO:0007669"/>
    <property type="project" value="TreeGrafter"/>
</dbReference>
<accession>T1JQU4</accession>
<reference evidence="10" key="2">
    <citation type="submission" date="2015-06" db="UniProtKB">
        <authorList>
            <consortium name="EnsemblMetazoa"/>
        </authorList>
    </citation>
    <scope>IDENTIFICATION</scope>
</reference>
<feature type="domain" description="Palmitoyltransferase DHHC" evidence="9">
    <location>
        <begin position="148"/>
        <end position="228"/>
    </location>
</feature>
<keyword evidence="6 7" id="KW-0012">Acyltransferase</keyword>
<comment type="similarity">
    <text evidence="7">Belongs to the DHHC palmitoyltransferase family.</text>
</comment>
<dbReference type="GO" id="GO:0005783">
    <property type="term" value="C:endoplasmic reticulum"/>
    <property type="evidence" value="ECO:0007669"/>
    <property type="project" value="TreeGrafter"/>
</dbReference>
<feature type="transmembrane region" description="Helical" evidence="7">
    <location>
        <begin position="54"/>
        <end position="75"/>
    </location>
</feature>
<dbReference type="EC" id="2.3.1.225" evidence="7"/>
<comment type="domain">
    <text evidence="7">The DHHC domain is required for palmitoyltransferase activity.</text>
</comment>
<evidence type="ECO:0000256" key="8">
    <source>
        <dbReference type="SAM" id="MobiDB-lite"/>
    </source>
</evidence>
<dbReference type="EnsemblMetazoa" id="tetur01g04490.1">
    <property type="protein sequence ID" value="tetur01g04490.1"/>
    <property type="gene ID" value="tetur01g04490"/>
</dbReference>
<keyword evidence="3 7" id="KW-0812">Transmembrane</keyword>
<evidence type="ECO:0000256" key="3">
    <source>
        <dbReference type="ARBA" id="ARBA00022692"/>
    </source>
</evidence>
<comment type="catalytic activity">
    <reaction evidence="7">
        <text>L-cysteinyl-[protein] + hexadecanoyl-CoA = S-hexadecanoyl-L-cysteinyl-[protein] + CoA</text>
        <dbReference type="Rhea" id="RHEA:36683"/>
        <dbReference type="Rhea" id="RHEA-COMP:10131"/>
        <dbReference type="Rhea" id="RHEA-COMP:11032"/>
        <dbReference type="ChEBI" id="CHEBI:29950"/>
        <dbReference type="ChEBI" id="CHEBI:57287"/>
        <dbReference type="ChEBI" id="CHEBI:57379"/>
        <dbReference type="ChEBI" id="CHEBI:74151"/>
        <dbReference type="EC" id="2.3.1.225"/>
    </reaction>
</comment>
<keyword evidence="5 7" id="KW-0472">Membrane</keyword>
<dbReference type="GO" id="GO:0005794">
    <property type="term" value="C:Golgi apparatus"/>
    <property type="evidence" value="ECO:0007669"/>
    <property type="project" value="TreeGrafter"/>
</dbReference>
<feature type="transmembrane region" description="Helical" evidence="7">
    <location>
        <begin position="195"/>
        <end position="222"/>
    </location>
</feature>
<comment type="subcellular location">
    <subcellularLocation>
        <location evidence="1">Membrane</location>
        <topology evidence="1">Multi-pass membrane protein</topology>
    </subcellularLocation>
</comment>
<dbReference type="RefSeq" id="XP_025017046.1">
    <property type="nucleotide sequence ID" value="XM_025161278.1"/>
</dbReference>
<evidence type="ECO:0000256" key="5">
    <source>
        <dbReference type="ARBA" id="ARBA00023136"/>
    </source>
</evidence>
<feature type="transmembrane region" description="Helical" evidence="7">
    <location>
        <begin position="87"/>
        <end position="108"/>
    </location>
</feature>
<proteinExistence type="inferred from homology"/>
<dbReference type="AlphaFoldDB" id="T1JQU4"/>
<dbReference type="PANTHER" id="PTHR22883">
    <property type="entry name" value="ZINC FINGER DHHC DOMAIN CONTAINING PROTEIN"/>
    <property type="match status" value="1"/>
</dbReference>
<evidence type="ECO:0000256" key="2">
    <source>
        <dbReference type="ARBA" id="ARBA00022679"/>
    </source>
</evidence>
<evidence type="ECO:0000256" key="7">
    <source>
        <dbReference type="RuleBase" id="RU079119"/>
    </source>
</evidence>
<reference evidence="11" key="1">
    <citation type="submission" date="2011-08" db="EMBL/GenBank/DDBJ databases">
        <authorList>
            <person name="Rombauts S."/>
        </authorList>
    </citation>
    <scope>NUCLEOTIDE SEQUENCE</scope>
    <source>
        <strain evidence="11">London</strain>
    </source>
</reference>
<dbReference type="GO" id="GO:0019706">
    <property type="term" value="F:protein-cysteine S-palmitoyltransferase activity"/>
    <property type="evidence" value="ECO:0007669"/>
    <property type="project" value="UniProtKB-EC"/>
</dbReference>
<organism evidence="10 11">
    <name type="scientific">Tetranychus urticae</name>
    <name type="common">Two-spotted spider mite</name>
    <dbReference type="NCBI Taxonomy" id="32264"/>
    <lineage>
        <taxon>Eukaryota</taxon>
        <taxon>Metazoa</taxon>
        <taxon>Ecdysozoa</taxon>
        <taxon>Arthropoda</taxon>
        <taxon>Chelicerata</taxon>
        <taxon>Arachnida</taxon>
        <taxon>Acari</taxon>
        <taxon>Acariformes</taxon>
        <taxon>Trombidiformes</taxon>
        <taxon>Prostigmata</taxon>
        <taxon>Eleutherengona</taxon>
        <taxon>Raphignathae</taxon>
        <taxon>Tetranychoidea</taxon>
        <taxon>Tetranychidae</taxon>
        <taxon>Tetranychus</taxon>
    </lineage>
</organism>
<keyword evidence="2 7" id="KW-0808">Transferase</keyword>
<dbReference type="InterPro" id="IPR039859">
    <property type="entry name" value="PFA4/ZDH16/20/ERF2-like"/>
</dbReference>
<keyword evidence="11" id="KW-1185">Reference proteome</keyword>
<dbReference type="STRING" id="32264.T1JQU4"/>
<dbReference type="EMBL" id="CAEY01000441">
    <property type="status" value="NOT_ANNOTATED_CDS"/>
    <property type="molecule type" value="Genomic_DNA"/>
</dbReference>
<dbReference type="HOGENOM" id="CLU_020283_1_1_1"/>
<evidence type="ECO:0000313" key="11">
    <source>
        <dbReference type="Proteomes" id="UP000015104"/>
    </source>
</evidence>